<dbReference type="InterPro" id="IPR023620">
    <property type="entry name" value="SmpB"/>
</dbReference>
<evidence type="ECO:0000313" key="5">
    <source>
        <dbReference type="Proteomes" id="UP000229056"/>
    </source>
</evidence>
<dbReference type="InterPro" id="IPR000037">
    <property type="entry name" value="SsrA-bd_prot"/>
</dbReference>
<protein>
    <recommendedName>
        <fullName evidence="3">SsrA-binding protein</fullName>
    </recommendedName>
    <alternativeName>
        <fullName evidence="3">Small protein B</fullName>
    </alternativeName>
</protein>
<comment type="similarity">
    <text evidence="3">Belongs to the SmpB family.</text>
</comment>
<comment type="subcellular location">
    <subcellularLocation>
        <location evidence="3">Cytoplasm</location>
    </subcellularLocation>
    <text evidence="3">The tmRNA-SmpB complex associates with stalled 70S ribosomes.</text>
</comment>
<name>A0A2H0W2R9_9BACT</name>
<evidence type="ECO:0000256" key="2">
    <source>
        <dbReference type="ARBA" id="ARBA00022884"/>
    </source>
</evidence>
<sequence length="157" mass="17437">MKTIKDNKIIAANKAGLFNYEVIQTYQAGLVLSGPEVKAAKLGQMSLKGSYVTIDPSGEAWLLKSYIAPYKPASGVQAKYDPSDKRKLLLHKKEISSLIGKIKQKGLTIIPINVYTKKGLIKTDIALARGKTKIDKREAIKKREAGREIQRTLKQRV</sequence>
<dbReference type="NCBIfam" id="TIGR00086">
    <property type="entry name" value="smpB"/>
    <property type="match status" value="1"/>
</dbReference>
<organism evidence="4 5">
    <name type="scientific">Candidatus Buchananbacteria bacterium CG10_big_fil_rev_8_21_14_0_10_33_19</name>
    <dbReference type="NCBI Taxonomy" id="1974525"/>
    <lineage>
        <taxon>Bacteria</taxon>
        <taxon>Candidatus Buchananiibacteriota</taxon>
    </lineage>
</organism>
<dbReference type="EMBL" id="PEZY01000012">
    <property type="protein sequence ID" value="PIS05653.1"/>
    <property type="molecule type" value="Genomic_DNA"/>
</dbReference>
<reference evidence="5" key="1">
    <citation type="submission" date="2017-09" db="EMBL/GenBank/DDBJ databases">
        <title>Depth-based differentiation of microbial function through sediment-hosted aquifers and enrichment of novel symbionts in the deep terrestrial subsurface.</title>
        <authorList>
            <person name="Probst A.J."/>
            <person name="Ladd B."/>
            <person name="Jarett J.K."/>
            <person name="Geller-Mcgrath D.E."/>
            <person name="Sieber C.M.K."/>
            <person name="Emerson J.B."/>
            <person name="Anantharaman K."/>
            <person name="Thomas B.C."/>
            <person name="Malmstrom R."/>
            <person name="Stieglmeier M."/>
            <person name="Klingl A."/>
            <person name="Woyke T."/>
            <person name="Ryan C.M."/>
            <person name="Banfield J.F."/>
        </authorList>
    </citation>
    <scope>NUCLEOTIDE SEQUENCE [LARGE SCALE GENOMIC DNA]</scope>
</reference>
<dbReference type="InterPro" id="IPR020081">
    <property type="entry name" value="SsrA-bd_prot_CS"/>
</dbReference>
<evidence type="ECO:0000313" key="4">
    <source>
        <dbReference type="EMBL" id="PIS05653.1"/>
    </source>
</evidence>
<dbReference type="CDD" id="cd09294">
    <property type="entry name" value="SmpB"/>
    <property type="match status" value="1"/>
</dbReference>
<dbReference type="GO" id="GO:0003723">
    <property type="term" value="F:RNA binding"/>
    <property type="evidence" value="ECO:0007669"/>
    <property type="project" value="UniProtKB-UniRule"/>
</dbReference>
<comment type="function">
    <text evidence="3">Required for rescue of stalled ribosomes mediated by trans-translation. Binds to transfer-messenger RNA (tmRNA), required for stable association of tmRNA with ribosomes. tmRNA and SmpB together mimic tRNA shape, replacing the anticodon stem-loop with SmpB. tmRNA is encoded by the ssrA gene; the 2 termini fold to resemble tRNA(Ala) and it encodes a 'tag peptide', a short internal open reading frame. During trans-translation Ala-aminoacylated tmRNA acts like a tRNA, entering the A-site of stalled ribosomes, displacing the stalled mRNA. The ribosome then switches to translate the ORF on the tmRNA; the nascent peptide is terminated with the 'tag peptide' encoded by the tmRNA and targeted for degradation. The ribosome is freed to recommence translation, which seems to be the essential function of trans-translation.</text>
</comment>
<dbReference type="GO" id="GO:0005829">
    <property type="term" value="C:cytosol"/>
    <property type="evidence" value="ECO:0007669"/>
    <property type="project" value="TreeGrafter"/>
</dbReference>
<keyword evidence="1 3" id="KW-0963">Cytoplasm</keyword>
<evidence type="ECO:0000256" key="1">
    <source>
        <dbReference type="ARBA" id="ARBA00022490"/>
    </source>
</evidence>
<keyword evidence="2 3" id="KW-0694">RNA-binding</keyword>
<dbReference type="AlphaFoldDB" id="A0A2H0W2R9"/>
<dbReference type="Proteomes" id="UP000229056">
    <property type="component" value="Unassembled WGS sequence"/>
</dbReference>
<evidence type="ECO:0000256" key="3">
    <source>
        <dbReference type="HAMAP-Rule" id="MF_00023"/>
    </source>
</evidence>
<dbReference type="HAMAP" id="MF_00023">
    <property type="entry name" value="SmpB"/>
    <property type="match status" value="1"/>
</dbReference>
<comment type="caution">
    <text evidence="4">The sequence shown here is derived from an EMBL/GenBank/DDBJ whole genome shotgun (WGS) entry which is preliminary data.</text>
</comment>
<dbReference type="GO" id="GO:0070929">
    <property type="term" value="P:trans-translation"/>
    <property type="evidence" value="ECO:0007669"/>
    <property type="project" value="UniProtKB-UniRule"/>
</dbReference>
<dbReference type="Pfam" id="PF01668">
    <property type="entry name" value="SmpB"/>
    <property type="match status" value="1"/>
</dbReference>
<proteinExistence type="inferred from homology"/>
<dbReference type="PANTHER" id="PTHR30308:SF2">
    <property type="entry name" value="SSRA-BINDING PROTEIN"/>
    <property type="match status" value="1"/>
</dbReference>
<dbReference type="PANTHER" id="PTHR30308">
    <property type="entry name" value="TMRNA-BINDING COMPONENT OF TRANS-TRANSLATION TAGGING COMPLEX"/>
    <property type="match status" value="1"/>
</dbReference>
<dbReference type="GO" id="GO:0070930">
    <property type="term" value="P:trans-translation-dependent protein tagging"/>
    <property type="evidence" value="ECO:0007669"/>
    <property type="project" value="TreeGrafter"/>
</dbReference>
<dbReference type="Gene3D" id="2.40.280.10">
    <property type="match status" value="1"/>
</dbReference>
<gene>
    <name evidence="3" type="primary">smpB</name>
    <name evidence="4" type="ORF">COT80_02655</name>
</gene>
<dbReference type="PROSITE" id="PS01317">
    <property type="entry name" value="SSRP"/>
    <property type="match status" value="1"/>
</dbReference>
<dbReference type="SUPFAM" id="SSF74982">
    <property type="entry name" value="Small protein B (SmpB)"/>
    <property type="match status" value="1"/>
</dbReference>
<accession>A0A2H0W2R9</accession>
<dbReference type="NCBIfam" id="NF003843">
    <property type="entry name" value="PRK05422.1"/>
    <property type="match status" value="1"/>
</dbReference>